<feature type="compositionally biased region" description="Basic and acidic residues" evidence="1">
    <location>
        <begin position="318"/>
        <end position="327"/>
    </location>
</feature>
<proteinExistence type="predicted"/>
<feature type="region of interest" description="Disordered" evidence="1">
    <location>
        <begin position="352"/>
        <end position="379"/>
    </location>
</feature>
<keyword evidence="3" id="KW-1185">Reference proteome</keyword>
<protein>
    <submittedName>
        <fullName evidence="2">Uncharacterized protein</fullName>
    </submittedName>
</protein>
<evidence type="ECO:0000256" key="1">
    <source>
        <dbReference type="SAM" id="MobiDB-lite"/>
    </source>
</evidence>
<evidence type="ECO:0000313" key="3">
    <source>
        <dbReference type="Proteomes" id="UP000076738"/>
    </source>
</evidence>
<evidence type="ECO:0000313" key="2">
    <source>
        <dbReference type="EMBL" id="KZO93749.1"/>
    </source>
</evidence>
<name>A0A167JNF5_CALVF</name>
<dbReference type="Proteomes" id="UP000076738">
    <property type="component" value="Unassembled WGS sequence"/>
</dbReference>
<sequence>MPLNKEWAQRKVIRQANRLRHEKASAMLDEAEQAWAQTLDEISVESGISKDVLTANMKGRKAGYFNGKRAVSLYNAAKHLLAEEARARGNVFYWAQPESKPLIEDKVEWLRSHPEAALSAEHAILKLRDHKHRQVRVPVKARQMDTVHVQDSFEKESAAFSTRTGGHACGFIVRGSIKDYAKPHFFGDALCKQFFEEIIGYPVLQIAMGLEAYCTSGGAQGAAESIGNKVNELKAHIRVVLSESLQKITGNPNISMSYKQFGRDVEDRYKITLQGWPLAVMVNPSYISSIRDLQTVCQALADGTCYFRAMNDEDVQRRAQERSRELSLAKPKPLSKKRAAEDAIVHAPLQEQGHGADVSSLAPDSTWAPPLKRARPGPRKRLTAQAAMAQAVEQGQMDAPSALQQHLGRAPLHELVNGGGHMQLAFGFEHNMGMFM</sequence>
<accession>A0A167JNF5</accession>
<reference evidence="2 3" key="1">
    <citation type="journal article" date="2016" name="Mol. Biol. Evol.">
        <title>Comparative Genomics of Early-Diverging Mushroom-Forming Fungi Provides Insights into the Origins of Lignocellulose Decay Capabilities.</title>
        <authorList>
            <person name="Nagy L.G."/>
            <person name="Riley R."/>
            <person name="Tritt A."/>
            <person name="Adam C."/>
            <person name="Daum C."/>
            <person name="Floudas D."/>
            <person name="Sun H."/>
            <person name="Yadav J.S."/>
            <person name="Pangilinan J."/>
            <person name="Larsson K.H."/>
            <person name="Matsuura K."/>
            <person name="Barry K."/>
            <person name="Labutti K."/>
            <person name="Kuo R."/>
            <person name="Ohm R.A."/>
            <person name="Bhattacharya S.S."/>
            <person name="Shirouzu T."/>
            <person name="Yoshinaga Y."/>
            <person name="Martin F.M."/>
            <person name="Grigoriev I.V."/>
            <person name="Hibbett D.S."/>
        </authorList>
    </citation>
    <scope>NUCLEOTIDE SEQUENCE [LARGE SCALE GENOMIC DNA]</scope>
    <source>
        <strain evidence="2 3">TUFC12733</strain>
    </source>
</reference>
<dbReference type="AlphaFoldDB" id="A0A167JNF5"/>
<dbReference type="OrthoDB" id="3247681at2759"/>
<dbReference type="STRING" id="1330018.A0A167JNF5"/>
<gene>
    <name evidence="2" type="ORF">CALVIDRAFT_566227</name>
</gene>
<organism evidence="2 3">
    <name type="scientific">Calocera viscosa (strain TUFC12733)</name>
    <dbReference type="NCBI Taxonomy" id="1330018"/>
    <lineage>
        <taxon>Eukaryota</taxon>
        <taxon>Fungi</taxon>
        <taxon>Dikarya</taxon>
        <taxon>Basidiomycota</taxon>
        <taxon>Agaricomycotina</taxon>
        <taxon>Dacrymycetes</taxon>
        <taxon>Dacrymycetales</taxon>
        <taxon>Dacrymycetaceae</taxon>
        <taxon>Calocera</taxon>
    </lineage>
</organism>
<dbReference type="EMBL" id="KV417299">
    <property type="protein sequence ID" value="KZO93749.1"/>
    <property type="molecule type" value="Genomic_DNA"/>
</dbReference>
<feature type="region of interest" description="Disordered" evidence="1">
    <location>
        <begin position="318"/>
        <end position="340"/>
    </location>
</feature>